<feature type="domain" description="HD/PDEase" evidence="1">
    <location>
        <begin position="40"/>
        <end position="145"/>
    </location>
</feature>
<proteinExistence type="predicted"/>
<comment type="caution">
    <text evidence="2">The sequence shown here is derived from an EMBL/GenBank/DDBJ whole genome shotgun (WGS) entry which is preliminary data.</text>
</comment>
<dbReference type="EMBL" id="JADEYR010000018">
    <property type="protein sequence ID" value="MBE9405006.1"/>
    <property type="molecule type" value="Genomic_DNA"/>
</dbReference>
<evidence type="ECO:0000259" key="1">
    <source>
        <dbReference type="SMART" id="SM00471"/>
    </source>
</evidence>
<dbReference type="SMART" id="SM00471">
    <property type="entry name" value="HDc"/>
    <property type="match status" value="1"/>
</dbReference>
<name>A0ABR9W3H6_9MICO</name>
<dbReference type="InterPro" id="IPR003607">
    <property type="entry name" value="HD/PDEase_dom"/>
</dbReference>
<dbReference type="Gene3D" id="1.10.3210.10">
    <property type="entry name" value="Hypothetical protein af1432"/>
    <property type="match status" value="1"/>
</dbReference>
<keyword evidence="3" id="KW-1185">Reference proteome</keyword>
<dbReference type="SUPFAM" id="SSF109604">
    <property type="entry name" value="HD-domain/PDEase-like"/>
    <property type="match status" value="1"/>
</dbReference>
<protein>
    <submittedName>
        <fullName evidence="2">Phosphohydrolase</fullName>
    </submittedName>
</protein>
<organism evidence="2 3">
    <name type="scientific">Brachybacterium epidermidis</name>
    <dbReference type="NCBI Taxonomy" id="2781983"/>
    <lineage>
        <taxon>Bacteria</taxon>
        <taxon>Bacillati</taxon>
        <taxon>Actinomycetota</taxon>
        <taxon>Actinomycetes</taxon>
        <taxon>Micrococcales</taxon>
        <taxon>Dermabacteraceae</taxon>
        <taxon>Brachybacterium</taxon>
    </lineage>
</organism>
<evidence type="ECO:0000313" key="3">
    <source>
        <dbReference type="Proteomes" id="UP000644727"/>
    </source>
</evidence>
<reference evidence="2 3" key="1">
    <citation type="submission" date="2020-10" db="EMBL/GenBank/DDBJ databases">
        <title>Draft genome and description of Brachybacterium epidermidis sp nov.</title>
        <authorList>
            <person name="Boxberger M."/>
            <person name="La Scola B."/>
        </authorList>
    </citation>
    <scope>NUCLEOTIDE SEQUENCE [LARGE SCALE GENOMIC DNA]</scope>
    <source>
        <strain evidence="2 3">Marseille-Q2903</strain>
    </source>
</reference>
<dbReference type="Proteomes" id="UP000644727">
    <property type="component" value="Unassembled WGS sequence"/>
</dbReference>
<gene>
    <name evidence="2" type="ORF">IOE58_12715</name>
</gene>
<sequence>MPPRPHPSTRRGKLELEGLDLVARAQSIARRAHEGQTDKLGEDYIAHPQRVAECALYMAPAKDRFDCVAAGWLHDVVEDSEVTLEDLRSHGMPDRILDAVDCLTKRDGTSRADYFARIREHRIARVVKAADLAENCGPDRAFRLPSSTRYRLSAKYAESWAMLMGVTS</sequence>
<evidence type="ECO:0000313" key="2">
    <source>
        <dbReference type="EMBL" id="MBE9405006.1"/>
    </source>
</evidence>
<accession>A0ABR9W3H6</accession>